<dbReference type="InterPro" id="IPR050491">
    <property type="entry name" value="AmpC-like"/>
</dbReference>
<keyword evidence="1" id="KW-0732">Signal</keyword>
<evidence type="ECO:0000313" key="4">
    <source>
        <dbReference type="Proteomes" id="UP001231915"/>
    </source>
</evidence>
<dbReference type="PANTHER" id="PTHR46825:SF9">
    <property type="entry name" value="BETA-LACTAMASE-RELATED DOMAIN-CONTAINING PROTEIN"/>
    <property type="match status" value="1"/>
</dbReference>
<dbReference type="PANTHER" id="PTHR46825">
    <property type="entry name" value="D-ALANYL-D-ALANINE-CARBOXYPEPTIDASE/ENDOPEPTIDASE AMPH"/>
    <property type="match status" value="1"/>
</dbReference>
<accession>A0ABT7EP43</accession>
<gene>
    <name evidence="3" type="ORF">QNM18_17355</name>
</gene>
<dbReference type="InterPro" id="IPR012338">
    <property type="entry name" value="Beta-lactam/transpept-like"/>
</dbReference>
<dbReference type="Pfam" id="PF00144">
    <property type="entry name" value="Beta-lactamase"/>
    <property type="match status" value="1"/>
</dbReference>
<evidence type="ECO:0000313" key="3">
    <source>
        <dbReference type="EMBL" id="MDK2596820.1"/>
    </source>
</evidence>
<dbReference type="RefSeq" id="WP_211008484.1">
    <property type="nucleotide sequence ID" value="NZ_JASJUT010000008.1"/>
</dbReference>
<dbReference type="GO" id="GO:0016787">
    <property type="term" value="F:hydrolase activity"/>
    <property type="evidence" value="ECO:0007669"/>
    <property type="project" value="UniProtKB-KW"/>
</dbReference>
<feature type="domain" description="Beta-lactamase-related" evidence="2">
    <location>
        <begin position="36"/>
        <end position="335"/>
    </location>
</feature>
<name>A0ABT7EP43_9GAMM</name>
<keyword evidence="3" id="KW-0378">Hydrolase</keyword>
<dbReference type="EC" id="3.1.1.103" evidence="3"/>
<dbReference type="EMBL" id="JASJUT010000008">
    <property type="protein sequence ID" value="MDK2596820.1"/>
    <property type="molecule type" value="Genomic_DNA"/>
</dbReference>
<feature type="signal peptide" evidence="1">
    <location>
        <begin position="1"/>
        <end position="18"/>
    </location>
</feature>
<sequence length="353" mass="39889">MYPLILILFLFMSFNVLANKVNTYDELTEALETIRVKNDIPSMSVAIITSGEVTYIKGFGFLDEEKTKPTDSKSLYRIASVSKLFTAQAIMQLAEKKKIDLNDQVGRYLPSFAQSGITIKQLLTHSSGINDKVKPVNFEKMRTVSSYLGIVKQSLQIDVESKNFEYSDANYNILGALISAVSGESYEQYVQKNILMPANMDKSGYFNGKNSYIFETKPTYKGKLIDKSKQRPYDPSFNPSEGLISNVHDLSQWLKLTLTDEPLILKKQTYKEMLQPQVKTSWGEIYMGLGWQVYKSADGQIARHPGSIRGYKSLVLTYPDSKNALILLTNSSNTPRWEIAKSITQALKESAKW</sequence>
<evidence type="ECO:0000259" key="2">
    <source>
        <dbReference type="Pfam" id="PF00144"/>
    </source>
</evidence>
<feature type="chain" id="PRO_5045409860" evidence="1">
    <location>
        <begin position="19"/>
        <end position="353"/>
    </location>
</feature>
<dbReference type="Proteomes" id="UP001231915">
    <property type="component" value="Unassembled WGS sequence"/>
</dbReference>
<organism evidence="3 4">
    <name type="scientific">Pseudoalteromonas obscura</name>
    <dbReference type="NCBI Taxonomy" id="3048491"/>
    <lineage>
        <taxon>Bacteria</taxon>
        <taxon>Pseudomonadati</taxon>
        <taxon>Pseudomonadota</taxon>
        <taxon>Gammaproteobacteria</taxon>
        <taxon>Alteromonadales</taxon>
        <taxon>Pseudoalteromonadaceae</taxon>
        <taxon>Pseudoalteromonas</taxon>
    </lineage>
</organism>
<evidence type="ECO:0000256" key="1">
    <source>
        <dbReference type="SAM" id="SignalP"/>
    </source>
</evidence>
<comment type="caution">
    <text evidence="3">The sequence shown here is derived from an EMBL/GenBank/DDBJ whole genome shotgun (WGS) entry which is preliminary data.</text>
</comment>
<dbReference type="SUPFAM" id="SSF56601">
    <property type="entry name" value="beta-lactamase/transpeptidase-like"/>
    <property type="match status" value="1"/>
</dbReference>
<protein>
    <submittedName>
        <fullName evidence="3">Serine hydrolase domain-containing protein</fullName>
        <ecNumber evidence="3">3.1.1.103</ecNumber>
    </submittedName>
</protein>
<proteinExistence type="predicted"/>
<dbReference type="Gene3D" id="3.40.710.10">
    <property type="entry name" value="DD-peptidase/beta-lactamase superfamily"/>
    <property type="match status" value="1"/>
</dbReference>
<keyword evidence="4" id="KW-1185">Reference proteome</keyword>
<dbReference type="InterPro" id="IPR001466">
    <property type="entry name" value="Beta-lactam-related"/>
</dbReference>
<reference evidence="3 4" key="1">
    <citation type="submission" date="2023-05" db="EMBL/GenBank/DDBJ databases">
        <title>Pseudoalteromonas ardens sp. nov., Pseudoalteromonas obscura sp. nov., and Pseudoalteromonas umbrosa sp. nov., isolated from the coral Montipora capitata.</title>
        <authorList>
            <person name="Thomas E.M."/>
            <person name="Smith E.M."/>
            <person name="Papke E."/>
            <person name="Shlafstein M.D."/>
            <person name="Oline D.K."/>
            <person name="Videau P."/>
            <person name="Saw J.H."/>
            <person name="Strangman W.K."/>
            <person name="Ushijima B."/>
        </authorList>
    </citation>
    <scope>NUCLEOTIDE SEQUENCE [LARGE SCALE GENOMIC DNA]</scope>
    <source>
        <strain evidence="3 4">P94</strain>
    </source>
</reference>